<accession>A0A392R5S0</accession>
<sequence length="15" mass="1677">NLKAEGEERLSSSQE</sequence>
<organism evidence="1 2">
    <name type="scientific">Trifolium medium</name>
    <dbReference type="NCBI Taxonomy" id="97028"/>
    <lineage>
        <taxon>Eukaryota</taxon>
        <taxon>Viridiplantae</taxon>
        <taxon>Streptophyta</taxon>
        <taxon>Embryophyta</taxon>
        <taxon>Tracheophyta</taxon>
        <taxon>Spermatophyta</taxon>
        <taxon>Magnoliopsida</taxon>
        <taxon>eudicotyledons</taxon>
        <taxon>Gunneridae</taxon>
        <taxon>Pentapetalae</taxon>
        <taxon>rosids</taxon>
        <taxon>fabids</taxon>
        <taxon>Fabales</taxon>
        <taxon>Fabaceae</taxon>
        <taxon>Papilionoideae</taxon>
        <taxon>50 kb inversion clade</taxon>
        <taxon>NPAAA clade</taxon>
        <taxon>Hologalegina</taxon>
        <taxon>IRL clade</taxon>
        <taxon>Trifolieae</taxon>
        <taxon>Trifolium</taxon>
    </lineage>
</organism>
<proteinExistence type="predicted"/>
<protein>
    <submittedName>
        <fullName evidence="1">Uncharacterized protein</fullName>
    </submittedName>
</protein>
<reference evidence="1 2" key="1">
    <citation type="journal article" date="2018" name="Front. Plant Sci.">
        <title>Red Clover (Trifolium pratense) and Zigzag Clover (T. medium) - A Picture of Genomic Similarities and Differences.</title>
        <authorList>
            <person name="Dluhosova J."/>
            <person name="Istvanek J."/>
            <person name="Nedelnik J."/>
            <person name="Repkova J."/>
        </authorList>
    </citation>
    <scope>NUCLEOTIDE SEQUENCE [LARGE SCALE GENOMIC DNA]</scope>
    <source>
        <strain evidence="2">cv. 10/8</strain>
        <tissue evidence="1">Leaf</tissue>
    </source>
</reference>
<feature type="non-terminal residue" evidence="1">
    <location>
        <position position="1"/>
    </location>
</feature>
<evidence type="ECO:0000313" key="2">
    <source>
        <dbReference type="Proteomes" id="UP000265520"/>
    </source>
</evidence>
<name>A0A392R5S0_9FABA</name>
<dbReference type="Proteomes" id="UP000265520">
    <property type="component" value="Unassembled WGS sequence"/>
</dbReference>
<comment type="caution">
    <text evidence="1">The sequence shown here is derived from an EMBL/GenBank/DDBJ whole genome shotgun (WGS) entry which is preliminary data.</text>
</comment>
<evidence type="ECO:0000313" key="1">
    <source>
        <dbReference type="EMBL" id="MCI31958.1"/>
    </source>
</evidence>
<dbReference type="EMBL" id="LXQA010191488">
    <property type="protein sequence ID" value="MCI31958.1"/>
    <property type="molecule type" value="Genomic_DNA"/>
</dbReference>
<keyword evidence="2" id="KW-1185">Reference proteome</keyword>